<name>A0A1F5GEU7_9BACT</name>
<comment type="caution">
    <text evidence="1">The sequence shown here is derived from an EMBL/GenBank/DDBJ whole genome shotgun (WGS) entry which is preliminary data.</text>
</comment>
<reference evidence="1 2" key="1">
    <citation type="journal article" date="2016" name="Nat. Commun.">
        <title>Thousands of microbial genomes shed light on interconnected biogeochemical processes in an aquifer system.</title>
        <authorList>
            <person name="Anantharaman K."/>
            <person name="Brown C.T."/>
            <person name="Hug L.A."/>
            <person name="Sharon I."/>
            <person name="Castelle C.J."/>
            <person name="Probst A.J."/>
            <person name="Thomas B.C."/>
            <person name="Singh A."/>
            <person name="Wilkins M.J."/>
            <person name="Karaoz U."/>
            <person name="Brodie E.L."/>
            <person name="Williams K.H."/>
            <person name="Hubbard S.S."/>
            <person name="Banfield J.F."/>
        </authorList>
    </citation>
    <scope>NUCLEOTIDE SEQUENCE [LARGE SCALE GENOMIC DNA]</scope>
</reference>
<dbReference type="EMBL" id="MFBF01000046">
    <property type="protein sequence ID" value="OGD90379.1"/>
    <property type="molecule type" value="Genomic_DNA"/>
</dbReference>
<dbReference type="Proteomes" id="UP000177124">
    <property type="component" value="Unassembled WGS sequence"/>
</dbReference>
<evidence type="ECO:0000313" key="2">
    <source>
        <dbReference type="Proteomes" id="UP000177124"/>
    </source>
</evidence>
<proteinExistence type="predicted"/>
<organism evidence="1 2">
    <name type="scientific">Candidatus Curtissbacteria bacterium RIFCSPHIGHO2_02_FULL_42_15</name>
    <dbReference type="NCBI Taxonomy" id="1797716"/>
    <lineage>
        <taxon>Bacteria</taxon>
        <taxon>Candidatus Curtissiibacteriota</taxon>
    </lineage>
</organism>
<accession>A0A1F5GEU7</accession>
<sequence length="203" mass="23774">MERNQGQENLMRRSTLVIIFPDERTTLLPPSDNELIKDPAVKTYHDISIKLIERYKREGYQITALVYADTDKNHFSYIYPPEMFSEIIRSKLTYNRWKRKDYQDELLSLIPSCFEKSNLVAGGYHADDCVAIFVAAAREYGLSAKVDLKLTDKFTFLLISHEARKMLTGNMLGDHRVDDTHIWKSFYESIEDTINTNRRNFSF</sequence>
<gene>
    <name evidence="1" type="ORF">A3D07_00835</name>
</gene>
<protein>
    <submittedName>
        <fullName evidence="1">Uncharacterized protein</fullName>
    </submittedName>
</protein>
<dbReference type="STRING" id="1797716.A3D07_00835"/>
<dbReference type="AlphaFoldDB" id="A0A1F5GEU7"/>
<evidence type="ECO:0000313" key="1">
    <source>
        <dbReference type="EMBL" id="OGD90379.1"/>
    </source>
</evidence>